<accession>A0A8S4G893</accession>
<dbReference type="GO" id="GO:0008010">
    <property type="term" value="F:structural constituent of chitin-based larval cuticle"/>
    <property type="evidence" value="ECO:0007669"/>
    <property type="project" value="TreeGrafter"/>
</dbReference>
<feature type="region of interest" description="Disordered" evidence="4">
    <location>
        <begin position="423"/>
        <end position="444"/>
    </location>
</feature>
<dbReference type="PRINTS" id="PR00947">
    <property type="entry name" value="CUTICLE"/>
</dbReference>
<dbReference type="PANTHER" id="PTHR10380:SF230">
    <property type="entry name" value="CUTICULAR PROTEIN 47EE"/>
    <property type="match status" value="1"/>
</dbReference>
<protein>
    <submittedName>
        <fullName evidence="5">(diamondback moth) hypothetical protein</fullName>
    </submittedName>
</protein>
<evidence type="ECO:0000256" key="4">
    <source>
        <dbReference type="SAM" id="MobiDB-lite"/>
    </source>
</evidence>
<keyword evidence="1 3" id="KW-0193">Cuticle</keyword>
<keyword evidence="6" id="KW-1185">Reference proteome</keyword>
<organism evidence="5 6">
    <name type="scientific">Plutella xylostella</name>
    <name type="common">Diamondback moth</name>
    <name type="synonym">Plutella maculipennis</name>
    <dbReference type="NCBI Taxonomy" id="51655"/>
    <lineage>
        <taxon>Eukaryota</taxon>
        <taxon>Metazoa</taxon>
        <taxon>Ecdysozoa</taxon>
        <taxon>Arthropoda</taxon>
        <taxon>Hexapoda</taxon>
        <taxon>Insecta</taxon>
        <taxon>Pterygota</taxon>
        <taxon>Neoptera</taxon>
        <taxon>Endopterygota</taxon>
        <taxon>Lepidoptera</taxon>
        <taxon>Glossata</taxon>
        <taxon>Ditrysia</taxon>
        <taxon>Yponomeutoidea</taxon>
        <taxon>Plutellidae</taxon>
        <taxon>Plutella</taxon>
    </lineage>
</organism>
<reference evidence="5" key="1">
    <citation type="submission" date="2020-11" db="EMBL/GenBank/DDBJ databases">
        <authorList>
            <person name="Whiteford S."/>
        </authorList>
    </citation>
    <scope>NUCLEOTIDE SEQUENCE</scope>
</reference>
<dbReference type="AlphaFoldDB" id="A0A8S4G893"/>
<feature type="region of interest" description="Disordered" evidence="4">
    <location>
        <begin position="121"/>
        <end position="147"/>
    </location>
</feature>
<evidence type="ECO:0000313" key="5">
    <source>
        <dbReference type="EMBL" id="CAG9137305.1"/>
    </source>
</evidence>
<feature type="compositionally biased region" description="Basic and acidic residues" evidence="4">
    <location>
        <begin position="261"/>
        <end position="272"/>
    </location>
</feature>
<feature type="compositionally biased region" description="Polar residues" evidence="4">
    <location>
        <begin position="423"/>
        <end position="432"/>
    </location>
</feature>
<dbReference type="PANTHER" id="PTHR10380">
    <property type="entry name" value="CUTICLE PROTEIN"/>
    <property type="match status" value="1"/>
</dbReference>
<dbReference type="GO" id="GO:0062129">
    <property type="term" value="C:chitin-based extracellular matrix"/>
    <property type="evidence" value="ECO:0007669"/>
    <property type="project" value="TreeGrafter"/>
</dbReference>
<evidence type="ECO:0000313" key="6">
    <source>
        <dbReference type="Proteomes" id="UP000653454"/>
    </source>
</evidence>
<comment type="caution">
    <text evidence="5">The sequence shown here is derived from an EMBL/GenBank/DDBJ whole genome shotgun (WGS) entry which is preliminary data.</text>
</comment>
<evidence type="ECO:0000256" key="3">
    <source>
        <dbReference type="PROSITE-ProRule" id="PRU00497"/>
    </source>
</evidence>
<evidence type="ECO:0000256" key="2">
    <source>
        <dbReference type="ARBA" id="ARBA00022729"/>
    </source>
</evidence>
<feature type="compositionally biased region" description="Basic and acidic residues" evidence="4">
    <location>
        <begin position="433"/>
        <end position="444"/>
    </location>
</feature>
<proteinExistence type="predicted"/>
<dbReference type="PROSITE" id="PS51155">
    <property type="entry name" value="CHIT_BIND_RR_2"/>
    <property type="match status" value="2"/>
</dbReference>
<dbReference type="InterPro" id="IPR000618">
    <property type="entry name" value="Insect_cuticle"/>
</dbReference>
<dbReference type="Proteomes" id="UP000653454">
    <property type="component" value="Unassembled WGS sequence"/>
</dbReference>
<sequence>MKGNKARNGGFHEISKDQASARGRCADTGGTHKIVVISSAVVALGACGRLEQQYLPPRPGGGAGGAGGGYGGGSSFGAGGGAGGSGFGGGSGGGGGANIPIISYENVNNGDGSYRYSYESGNGIKAQESGSPRAPGPEGPAVTAEGSFSYRAPDGQQISLTYTADENGFHPTGAHLPTPPPIPEAILKSIEFNKRNPSSMVYKGPETSLQNSRLAYDTLHYMYSHMVVGMRAHTTPVLAPVAPAAAAATTTELAPPPRPHAPRDPREPRDLRALPPRRPSHMHIARTVLSLVLLAVSARGYSGHGAGLPVPHSGPYSRGPHGGPHIPIISYENVNNGDGNYRYSYETGNGIKAHECGSPRAPGPEGAAVTAEGGYSYTAPDGQQISLTYTADEAGFHPAGAHLPTPPPIPEAILRSLQLIRQSSNDGSYSQQHHGDYHRGGYRY</sequence>
<dbReference type="PROSITE" id="PS00233">
    <property type="entry name" value="CHIT_BIND_RR_1"/>
    <property type="match status" value="2"/>
</dbReference>
<dbReference type="EMBL" id="CAJHNJ030000205">
    <property type="protein sequence ID" value="CAG9137305.1"/>
    <property type="molecule type" value="Genomic_DNA"/>
</dbReference>
<feature type="region of interest" description="Disordered" evidence="4">
    <location>
        <begin position="248"/>
        <end position="277"/>
    </location>
</feature>
<dbReference type="Pfam" id="PF00379">
    <property type="entry name" value="Chitin_bind_4"/>
    <property type="match status" value="2"/>
</dbReference>
<name>A0A8S4G893_PLUXY</name>
<feature type="region of interest" description="Disordered" evidence="4">
    <location>
        <begin position="1"/>
        <end position="24"/>
    </location>
</feature>
<keyword evidence="2" id="KW-0732">Signal</keyword>
<gene>
    <name evidence="5" type="ORF">PLXY2_LOCUS15556</name>
</gene>
<evidence type="ECO:0000256" key="1">
    <source>
        <dbReference type="ARBA" id="ARBA00022460"/>
    </source>
</evidence>
<dbReference type="InterPro" id="IPR050468">
    <property type="entry name" value="Cuticle_Struct_Prot"/>
</dbReference>
<dbReference type="InterPro" id="IPR031311">
    <property type="entry name" value="CHIT_BIND_RR_consensus"/>
</dbReference>